<dbReference type="GO" id="GO:0005634">
    <property type="term" value="C:nucleus"/>
    <property type="evidence" value="ECO:0007669"/>
    <property type="project" value="UniProtKB-SubCell"/>
</dbReference>
<accession>A0A834IA18</accession>
<evidence type="ECO:0000256" key="4">
    <source>
        <dbReference type="ARBA" id="ARBA00022737"/>
    </source>
</evidence>
<evidence type="ECO:0000256" key="6">
    <source>
        <dbReference type="ARBA" id="ARBA00022833"/>
    </source>
</evidence>
<keyword evidence="8" id="KW-0238">DNA-binding</keyword>
<organism evidence="13 14">
    <name type="scientific">Rhynchophorus ferrugineus</name>
    <name type="common">Red palm weevil</name>
    <name type="synonym">Curculio ferrugineus</name>
    <dbReference type="NCBI Taxonomy" id="354439"/>
    <lineage>
        <taxon>Eukaryota</taxon>
        <taxon>Metazoa</taxon>
        <taxon>Ecdysozoa</taxon>
        <taxon>Arthropoda</taxon>
        <taxon>Hexapoda</taxon>
        <taxon>Insecta</taxon>
        <taxon>Pterygota</taxon>
        <taxon>Neoptera</taxon>
        <taxon>Endopterygota</taxon>
        <taxon>Coleoptera</taxon>
        <taxon>Polyphaga</taxon>
        <taxon>Cucujiformia</taxon>
        <taxon>Curculionidae</taxon>
        <taxon>Dryophthorinae</taxon>
        <taxon>Rhynchophorus</taxon>
    </lineage>
</organism>
<dbReference type="OrthoDB" id="3437960at2759"/>
<dbReference type="Gene3D" id="3.30.160.60">
    <property type="entry name" value="Classic Zinc Finger"/>
    <property type="match status" value="8"/>
</dbReference>
<dbReference type="PANTHER" id="PTHR24404">
    <property type="entry name" value="ZINC FINGER PROTEIN"/>
    <property type="match status" value="1"/>
</dbReference>
<evidence type="ECO:0000256" key="8">
    <source>
        <dbReference type="ARBA" id="ARBA00023125"/>
    </source>
</evidence>
<evidence type="ECO:0000256" key="9">
    <source>
        <dbReference type="ARBA" id="ARBA00023163"/>
    </source>
</evidence>
<dbReference type="PROSITE" id="PS50157">
    <property type="entry name" value="ZINC_FINGER_C2H2_2"/>
    <property type="match status" value="10"/>
</dbReference>
<name>A0A834IA18_RHYFE</name>
<feature type="domain" description="C2H2-type" evidence="12">
    <location>
        <begin position="274"/>
        <end position="301"/>
    </location>
</feature>
<keyword evidence="7" id="KW-0805">Transcription regulation</keyword>
<dbReference type="GO" id="GO:0003700">
    <property type="term" value="F:DNA-binding transcription factor activity"/>
    <property type="evidence" value="ECO:0007669"/>
    <property type="project" value="TreeGrafter"/>
</dbReference>
<feature type="domain" description="C2H2-type" evidence="12">
    <location>
        <begin position="215"/>
        <end position="243"/>
    </location>
</feature>
<feature type="domain" description="C2H2-type" evidence="12">
    <location>
        <begin position="330"/>
        <end position="357"/>
    </location>
</feature>
<dbReference type="FunFam" id="3.30.160.60:FF:001370">
    <property type="entry name" value="Zinc finger protein"/>
    <property type="match status" value="2"/>
</dbReference>
<dbReference type="SUPFAM" id="SSF57667">
    <property type="entry name" value="beta-beta-alpha zinc fingers"/>
    <property type="match status" value="5"/>
</dbReference>
<keyword evidence="3" id="KW-0479">Metal-binding</keyword>
<dbReference type="FunFam" id="3.30.160.60:FF:001016">
    <property type="entry name" value="zinc finger protein 850-like"/>
    <property type="match status" value="1"/>
</dbReference>
<evidence type="ECO:0000256" key="10">
    <source>
        <dbReference type="ARBA" id="ARBA00023242"/>
    </source>
</evidence>
<feature type="domain" description="C2H2-type" evidence="12">
    <location>
        <begin position="187"/>
        <end position="214"/>
    </location>
</feature>
<feature type="domain" description="C2H2-type" evidence="12">
    <location>
        <begin position="158"/>
        <end position="185"/>
    </location>
</feature>
<feature type="domain" description="C2H2-type" evidence="12">
    <location>
        <begin position="414"/>
        <end position="442"/>
    </location>
</feature>
<feature type="domain" description="C2H2-type" evidence="12">
    <location>
        <begin position="386"/>
        <end position="413"/>
    </location>
</feature>
<dbReference type="InterPro" id="IPR036236">
    <property type="entry name" value="Znf_C2H2_sf"/>
</dbReference>
<dbReference type="FunFam" id="3.30.160.60:FF:000446">
    <property type="entry name" value="Zinc finger protein"/>
    <property type="match status" value="1"/>
</dbReference>
<protein>
    <recommendedName>
        <fullName evidence="12">C2H2-type domain-containing protein</fullName>
    </recommendedName>
</protein>
<evidence type="ECO:0000256" key="3">
    <source>
        <dbReference type="ARBA" id="ARBA00022723"/>
    </source>
</evidence>
<keyword evidence="5 11" id="KW-0863">Zinc-finger</keyword>
<dbReference type="InterPro" id="IPR013087">
    <property type="entry name" value="Znf_C2H2_type"/>
</dbReference>
<evidence type="ECO:0000313" key="14">
    <source>
        <dbReference type="Proteomes" id="UP000625711"/>
    </source>
</evidence>
<comment type="caution">
    <text evidence="13">The sequence shown here is derived from an EMBL/GenBank/DDBJ whole genome shotgun (WGS) entry which is preliminary data.</text>
</comment>
<evidence type="ECO:0000259" key="12">
    <source>
        <dbReference type="PROSITE" id="PS50157"/>
    </source>
</evidence>
<proteinExistence type="inferred from homology"/>
<dbReference type="GO" id="GO:0000978">
    <property type="term" value="F:RNA polymerase II cis-regulatory region sequence-specific DNA binding"/>
    <property type="evidence" value="ECO:0007669"/>
    <property type="project" value="TreeGrafter"/>
</dbReference>
<dbReference type="Pfam" id="PF00096">
    <property type="entry name" value="zf-C2H2"/>
    <property type="match status" value="6"/>
</dbReference>
<dbReference type="AlphaFoldDB" id="A0A834IA18"/>
<keyword evidence="6" id="KW-0862">Zinc</keyword>
<evidence type="ECO:0000313" key="13">
    <source>
        <dbReference type="EMBL" id="KAF7269982.1"/>
    </source>
</evidence>
<feature type="domain" description="C2H2-type" evidence="12">
    <location>
        <begin position="302"/>
        <end position="329"/>
    </location>
</feature>
<keyword evidence="10" id="KW-0539">Nucleus</keyword>
<evidence type="ECO:0000256" key="1">
    <source>
        <dbReference type="ARBA" id="ARBA00004123"/>
    </source>
</evidence>
<feature type="domain" description="C2H2-type" evidence="12">
    <location>
        <begin position="358"/>
        <end position="385"/>
    </location>
</feature>
<keyword evidence="14" id="KW-1185">Reference proteome</keyword>
<dbReference type="InterPro" id="IPR050589">
    <property type="entry name" value="Ikaros_C2H2-ZF"/>
</dbReference>
<dbReference type="SMART" id="SM00355">
    <property type="entry name" value="ZnF_C2H2"/>
    <property type="match status" value="10"/>
</dbReference>
<comment type="similarity">
    <text evidence="2">Belongs to the krueppel C2H2-type zinc-finger protein family.</text>
</comment>
<feature type="domain" description="C2H2-type" evidence="12">
    <location>
        <begin position="244"/>
        <end position="271"/>
    </location>
</feature>
<comment type="subcellular location">
    <subcellularLocation>
        <location evidence="1">Nucleus</location>
    </subcellularLocation>
</comment>
<keyword evidence="4" id="KW-0677">Repeat</keyword>
<dbReference type="GO" id="GO:0006357">
    <property type="term" value="P:regulation of transcription by RNA polymerase II"/>
    <property type="evidence" value="ECO:0007669"/>
    <property type="project" value="TreeGrafter"/>
</dbReference>
<dbReference type="GO" id="GO:0008270">
    <property type="term" value="F:zinc ion binding"/>
    <property type="evidence" value="ECO:0007669"/>
    <property type="project" value="UniProtKB-KW"/>
</dbReference>
<reference evidence="13" key="1">
    <citation type="submission" date="2020-08" db="EMBL/GenBank/DDBJ databases">
        <title>Genome sequencing and assembly of the red palm weevil Rhynchophorus ferrugineus.</title>
        <authorList>
            <person name="Dias G.B."/>
            <person name="Bergman C.M."/>
            <person name="Manee M."/>
        </authorList>
    </citation>
    <scope>NUCLEOTIDE SEQUENCE</scope>
    <source>
        <strain evidence="13">AA-2017</strain>
        <tissue evidence="13">Whole larva</tissue>
    </source>
</reference>
<evidence type="ECO:0000256" key="5">
    <source>
        <dbReference type="ARBA" id="ARBA00022771"/>
    </source>
</evidence>
<sequence length="616" mass="71551">MECGKAENSVIKPLDYLCMKAATEKSERILPDENDSISDCDEFDESTYIKKNRRKSTIPQKAAMVQLDLDSMTENKTNLHYDEGINFIETDVSKREQSDEYGDKLDLLDDSLFNLDTDILFNLKQHDMFKDIQNESDFSQEMESSSDIKDNLKEHWGIKCNLCEQVFSSKSDIDKHYASNYNTYPIYTCVYCSKSFPKYATFRSHCYRHMTDERFRCKECSKCFRHENLLQLHMMTKHENIKPFICKECGKEFATKPGLNIHMKKHKTETKEDYPCLECGKILHTRGGLTSHMNVHRLGRRFMCDLCGKTFTQKVNMMQHVRQHTGDKPYACDKCGKTFTERSHLARHYSFHSDKRPFKCTICQKMYKTERCLKVHSLVHASERPFVCTVCNKGFLSTTKLKQHSNIHTGERPFKCKYCERTFTNYPNWLKHIRRRHKVDHKTGAKLPQADKNIKQSKTTTEIKLEVDIEETLLEKSEPQSPHPNQKLANNQNREVFQELVLEPRPPEDGHLTESLPLISDTLINDYTLTKAEEMFLQPGILNIPILDDRININQHCDMFAVNANISGNNHYVVPYTFPTGLPNQNIIPTGSSTVVTVPFQLNEFISSNFVEQSCD</sequence>
<keyword evidence="9" id="KW-0804">Transcription</keyword>
<evidence type="ECO:0000256" key="2">
    <source>
        <dbReference type="ARBA" id="ARBA00006991"/>
    </source>
</evidence>
<dbReference type="FunFam" id="3.30.160.60:FF:004084">
    <property type="match status" value="1"/>
</dbReference>
<gene>
    <name evidence="13" type="ORF">GWI33_017017</name>
</gene>
<dbReference type="EMBL" id="JAACXV010014154">
    <property type="protein sequence ID" value="KAF7269982.1"/>
    <property type="molecule type" value="Genomic_DNA"/>
</dbReference>
<evidence type="ECO:0000256" key="7">
    <source>
        <dbReference type="ARBA" id="ARBA00023015"/>
    </source>
</evidence>
<dbReference type="Proteomes" id="UP000625711">
    <property type="component" value="Unassembled WGS sequence"/>
</dbReference>
<evidence type="ECO:0000256" key="11">
    <source>
        <dbReference type="PROSITE-ProRule" id="PRU00042"/>
    </source>
</evidence>
<dbReference type="PANTHER" id="PTHR24404:SF46">
    <property type="entry name" value="ZINC FINGER PROTEIN GFI-1"/>
    <property type="match status" value="1"/>
</dbReference>
<dbReference type="PROSITE" id="PS00028">
    <property type="entry name" value="ZINC_FINGER_C2H2_1"/>
    <property type="match status" value="9"/>
</dbReference>